<name>A0A918P0W0_9ACTN</name>
<feature type="transmembrane region" description="Helical" evidence="1">
    <location>
        <begin position="265"/>
        <end position="283"/>
    </location>
</feature>
<feature type="transmembrane region" description="Helical" evidence="1">
    <location>
        <begin position="233"/>
        <end position="253"/>
    </location>
</feature>
<comment type="caution">
    <text evidence="2">The sequence shown here is derived from an EMBL/GenBank/DDBJ whole genome shotgun (WGS) entry which is preliminary data.</text>
</comment>
<dbReference type="EMBL" id="BMVU01000076">
    <property type="protein sequence ID" value="GGY11124.1"/>
    <property type="molecule type" value="Genomic_DNA"/>
</dbReference>
<protein>
    <recommendedName>
        <fullName evidence="4">ZIP family zinc transporter</fullName>
    </recommendedName>
</protein>
<dbReference type="Proteomes" id="UP000619244">
    <property type="component" value="Unassembled WGS sequence"/>
</dbReference>
<evidence type="ECO:0000313" key="2">
    <source>
        <dbReference type="EMBL" id="GGY11124.1"/>
    </source>
</evidence>
<keyword evidence="1" id="KW-0472">Membrane</keyword>
<evidence type="ECO:0000313" key="3">
    <source>
        <dbReference type="Proteomes" id="UP000619244"/>
    </source>
</evidence>
<keyword evidence="1" id="KW-1133">Transmembrane helix</keyword>
<keyword evidence="3" id="KW-1185">Reference proteome</keyword>
<reference evidence="2" key="1">
    <citation type="journal article" date="2014" name="Int. J. Syst. Evol. Microbiol.">
        <title>Complete genome sequence of Corynebacterium casei LMG S-19264T (=DSM 44701T), isolated from a smear-ripened cheese.</title>
        <authorList>
            <consortium name="US DOE Joint Genome Institute (JGI-PGF)"/>
            <person name="Walter F."/>
            <person name="Albersmeier A."/>
            <person name="Kalinowski J."/>
            <person name="Ruckert C."/>
        </authorList>
    </citation>
    <scope>NUCLEOTIDE SEQUENCE</scope>
    <source>
        <strain evidence="2">JCM 4790</strain>
    </source>
</reference>
<feature type="transmembrane region" description="Helical" evidence="1">
    <location>
        <begin position="99"/>
        <end position="120"/>
    </location>
</feature>
<organism evidence="2 3">
    <name type="scientific">Streptomyces minutiscleroticus</name>
    <dbReference type="NCBI Taxonomy" id="68238"/>
    <lineage>
        <taxon>Bacteria</taxon>
        <taxon>Bacillati</taxon>
        <taxon>Actinomycetota</taxon>
        <taxon>Actinomycetes</taxon>
        <taxon>Kitasatosporales</taxon>
        <taxon>Streptomycetaceae</taxon>
        <taxon>Streptomyces</taxon>
    </lineage>
</organism>
<keyword evidence="1" id="KW-0812">Transmembrane</keyword>
<evidence type="ECO:0008006" key="4">
    <source>
        <dbReference type="Google" id="ProtNLM"/>
    </source>
</evidence>
<sequence>MERLEKVCLPDGRGPGGRAPFRQGCVTVSLGTQGDMAQVVQAGFWGLVAGSALLVGAAIGYVLRVPQKVIATVMAFGAGVLISAVSFELVGEAYEQAGLAPAAIGTIAGAVAYTAGNVWLARRGARHRKRSGHAQAQPSESDQGGSGLALALGALLDGVPESAVIGVSLLEGGAVSLVTVAAVFISNIPEGLSSAAGMRQAGRGRAYVFGVWGAIAAAGTVSAVLGYTVVGAFSPAVIAAVTAVAAGAILAMIADTMIPEAFENAHLAIGLITVSGFLVSFALSHA</sequence>
<proteinExistence type="predicted"/>
<gene>
    <name evidence="2" type="ORF">GCM10010358_74460</name>
</gene>
<reference evidence="2" key="2">
    <citation type="submission" date="2020-09" db="EMBL/GenBank/DDBJ databases">
        <authorList>
            <person name="Sun Q."/>
            <person name="Ohkuma M."/>
        </authorList>
    </citation>
    <scope>NUCLEOTIDE SEQUENCE</scope>
    <source>
        <strain evidence="2">JCM 4790</strain>
    </source>
</reference>
<feature type="transmembrane region" description="Helical" evidence="1">
    <location>
        <begin position="42"/>
        <end position="62"/>
    </location>
</feature>
<dbReference type="AlphaFoldDB" id="A0A918P0W0"/>
<accession>A0A918P0W0</accession>
<feature type="transmembrane region" description="Helical" evidence="1">
    <location>
        <begin position="206"/>
        <end position="227"/>
    </location>
</feature>
<evidence type="ECO:0000256" key="1">
    <source>
        <dbReference type="SAM" id="Phobius"/>
    </source>
</evidence>
<feature type="transmembrane region" description="Helical" evidence="1">
    <location>
        <begin position="69"/>
        <end position="87"/>
    </location>
</feature>